<dbReference type="Pfam" id="PF00083">
    <property type="entry name" value="Sugar_tr"/>
    <property type="match status" value="1"/>
</dbReference>
<dbReference type="EMBL" id="JBHSUW010000001">
    <property type="protein sequence ID" value="MFC6502561.1"/>
    <property type="molecule type" value="Genomic_DNA"/>
</dbReference>
<feature type="transmembrane region" description="Helical" evidence="6">
    <location>
        <begin position="134"/>
        <end position="152"/>
    </location>
</feature>
<evidence type="ECO:0000256" key="6">
    <source>
        <dbReference type="SAM" id="Phobius"/>
    </source>
</evidence>
<accession>A0ABW1XW42</accession>
<reference evidence="9" key="1">
    <citation type="journal article" date="2019" name="Int. J. Syst. Evol. Microbiol.">
        <title>The Global Catalogue of Microorganisms (GCM) 10K type strain sequencing project: providing services to taxonomists for standard genome sequencing and annotation.</title>
        <authorList>
            <consortium name="The Broad Institute Genomics Platform"/>
            <consortium name="The Broad Institute Genome Sequencing Center for Infectious Disease"/>
            <person name="Wu L."/>
            <person name="Ma J."/>
        </authorList>
    </citation>
    <scope>NUCLEOTIDE SEQUENCE [LARGE SCALE GENOMIC DNA]</scope>
    <source>
        <strain evidence="9">JCM 4504</strain>
    </source>
</reference>
<dbReference type="SUPFAM" id="SSF103473">
    <property type="entry name" value="MFS general substrate transporter"/>
    <property type="match status" value="1"/>
</dbReference>
<evidence type="ECO:0000256" key="5">
    <source>
        <dbReference type="ARBA" id="ARBA00023136"/>
    </source>
</evidence>
<keyword evidence="3 6" id="KW-0812">Transmembrane</keyword>
<protein>
    <submittedName>
        <fullName evidence="8">MFS transporter</fullName>
    </submittedName>
</protein>
<dbReference type="InterPro" id="IPR005829">
    <property type="entry name" value="Sugar_transporter_CS"/>
</dbReference>
<evidence type="ECO:0000313" key="8">
    <source>
        <dbReference type="EMBL" id="MFC6502561.1"/>
    </source>
</evidence>
<feature type="transmembrane region" description="Helical" evidence="6">
    <location>
        <begin position="410"/>
        <end position="428"/>
    </location>
</feature>
<dbReference type="InterPro" id="IPR005828">
    <property type="entry name" value="MFS_sugar_transport-like"/>
</dbReference>
<dbReference type="PANTHER" id="PTHR23511:SF34">
    <property type="entry name" value="SYNAPTIC VESICLE GLYCOPROTEIN 2"/>
    <property type="match status" value="1"/>
</dbReference>
<keyword evidence="5 6" id="KW-0472">Membrane</keyword>
<keyword evidence="9" id="KW-1185">Reference proteome</keyword>
<feature type="transmembrane region" description="Helical" evidence="6">
    <location>
        <begin position="344"/>
        <end position="363"/>
    </location>
</feature>
<feature type="transmembrane region" description="Helical" evidence="6">
    <location>
        <begin position="73"/>
        <end position="93"/>
    </location>
</feature>
<keyword evidence="4 6" id="KW-1133">Transmembrane helix</keyword>
<evidence type="ECO:0000259" key="7">
    <source>
        <dbReference type="PROSITE" id="PS50850"/>
    </source>
</evidence>
<dbReference type="InterPro" id="IPR036259">
    <property type="entry name" value="MFS_trans_sf"/>
</dbReference>
<feature type="transmembrane region" description="Helical" evidence="6">
    <location>
        <begin position="105"/>
        <end position="122"/>
    </location>
</feature>
<dbReference type="InterPro" id="IPR020846">
    <property type="entry name" value="MFS_dom"/>
</dbReference>
<name>A0ABW1XW42_STRPL</name>
<comment type="subcellular location">
    <subcellularLocation>
        <location evidence="1">Cell membrane</location>
        <topology evidence="1">Multi-pass membrane protein</topology>
    </subcellularLocation>
</comment>
<feature type="transmembrane region" description="Helical" evidence="6">
    <location>
        <begin position="37"/>
        <end position="61"/>
    </location>
</feature>
<feature type="domain" description="Major facilitator superfamily (MFS) profile" evidence="7">
    <location>
        <begin position="39"/>
        <end position="457"/>
    </location>
</feature>
<comment type="caution">
    <text evidence="8">The sequence shown here is derived from an EMBL/GenBank/DDBJ whole genome shotgun (WGS) entry which is preliminary data.</text>
</comment>
<feature type="transmembrane region" description="Helical" evidence="6">
    <location>
        <begin position="164"/>
        <end position="185"/>
    </location>
</feature>
<dbReference type="PROSITE" id="PS50850">
    <property type="entry name" value="MFS"/>
    <property type="match status" value="1"/>
</dbReference>
<feature type="transmembrane region" description="Helical" evidence="6">
    <location>
        <begin position="369"/>
        <end position="390"/>
    </location>
</feature>
<evidence type="ECO:0000256" key="4">
    <source>
        <dbReference type="ARBA" id="ARBA00022989"/>
    </source>
</evidence>
<feature type="transmembrane region" description="Helical" evidence="6">
    <location>
        <begin position="191"/>
        <end position="209"/>
    </location>
</feature>
<organism evidence="8 9">
    <name type="scientific">Streptomyces plicatus</name>
    <dbReference type="NCBI Taxonomy" id="1922"/>
    <lineage>
        <taxon>Bacteria</taxon>
        <taxon>Bacillati</taxon>
        <taxon>Actinomycetota</taxon>
        <taxon>Actinomycetes</taxon>
        <taxon>Kitasatosporales</taxon>
        <taxon>Streptomycetaceae</taxon>
        <taxon>Streptomyces</taxon>
        <taxon>Streptomyces rochei group</taxon>
    </lineage>
</organism>
<evidence type="ECO:0000256" key="2">
    <source>
        <dbReference type="ARBA" id="ARBA00022448"/>
    </source>
</evidence>
<dbReference type="Proteomes" id="UP001596321">
    <property type="component" value="Unassembled WGS sequence"/>
</dbReference>
<feature type="transmembrane region" description="Helical" evidence="6">
    <location>
        <begin position="276"/>
        <end position="294"/>
    </location>
</feature>
<dbReference type="CDD" id="cd17316">
    <property type="entry name" value="MFS_SV2_like"/>
    <property type="match status" value="1"/>
</dbReference>
<dbReference type="RefSeq" id="WP_193448981.1">
    <property type="nucleotide sequence ID" value="NZ_BMUJ01000002.1"/>
</dbReference>
<proteinExistence type="predicted"/>
<dbReference type="PROSITE" id="PS00217">
    <property type="entry name" value="SUGAR_TRANSPORT_2"/>
    <property type="match status" value="1"/>
</dbReference>
<evidence type="ECO:0000256" key="3">
    <source>
        <dbReference type="ARBA" id="ARBA00022692"/>
    </source>
</evidence>
<dbReference type="Gene3D" id="1.20.1250.20">
    <property type="entry name" value="MFS general substrate transporter like domains"/>
    <property type="match status" value="1"/>
</dbReference>
<feature type="transmembrane region" description="Helical" evidence="6">
    <location>
        <begin position="314"/>
        <end position="335"/>
    </location>
</feature>
<sequence>MTIDAARATPGPQGDSAALAAAIGARFERLPLCRWQVMVRLVVGAVTFFEAFDQLLIAYALPDLRDEWHLGTSQVTALMTVGSIGMLIGALASGRLADRIGRVKVIAGCIALSGVCNLALILCTSPEPFMAIRFVQGMAIGGEVPIAATFIAEITRAHQRGRFVLLYELVFPAGLTAGALLAAWLVPVLGWRWVFGLAAVPGLLCLALARWVPESPRWLADHGRHDEALATMASIEEKVERITGAPLPAPAPARPAPPAPGKSSLRELLTGRYGKRTLVIGLLWFTGYFANYGITSWLPTIYEDHFDLGLSTALLYSTVTSCAGLAGCLIVALTVDRVGRRNTVIWCMAAAALCLLLLGLTGGDSATGVLAWTSLAAVFLFGSNICLYLYTPELFPTRIRALGSSVGGAMNRLGVILGPIVVGAIYAGGAIGTVFVTLAAVALVGSLSAAAGAEETSGRTLEDVAP</sequence>
<evidence type="ECO:0000256" key="1">
    <source>
        <dbReference type="ARBA" id="ARBA00004651"/>
    </source>
</evidence>
<evidence type="ECO:0000313" key="9">
    <source>
        <dbReference type="Proteomes" id="UP001596321"/>
    </source>
</evidence>
<keyword evidence="2" id="KW-0813">Transport</keyword>
<dbReference type="PANTHER" id="PTHR23511">
    <property type="entry name" value="SYNAPTIC VESICLE GLYCOPROTEIN 2"/>
    <property type="match status" value="1"/>
</dbReference>
<gene>
    <name evidence="8" type="ORF">ACFQFF_13535</name>
</gene>